<dbReference type="EMBL" id="MN873693">
    <property type="protein sequence ID" value="QIN54612.1"/>
    <property type="molecule type" value="Genomic_DNA"/>
</dbReference>
<reference evidence="2" key="1">
    <citation type="submission" date="2019-12" db="EMBL/GenBank/DDBJ databases">
        <title>The DNA Methylation Landscape of Giant Viruses.</title>
        <authorList>
            <person name="Jeudy S."/>
            <person name="Rigou S."/>
            <person name="Alempic J.-M."/>
            <person name="Claverie J.-M."/>
            <person name="Abergel C."/>
            <person name="Legendre M."/>
        </authorList>
    </citation>
    <scope>NUCLEOTIDE SEQUENCE</scope>
    <source>
        <strain evidence="2">P4</strain>
    </source>
</reference>
<evidence type="ECO:0000313" key="3">
    <source>
        <dbReference type="Proteomes" id="UP001224087"/>
    </source>
</evidence>
<proteinExistence type="predicted"/>
<name>A0A6G8MY89_9VIRU</name>
<feature type="region of interest" description="Disordered" evidence="1">
    <location>
        <begin position="59"/>
        <end position="79"/>
    </location>
</feature>
<evidence type="ECO:0000313" key="2">
    <source>
        <dbReference type="EMBL" id="QIN54612.1"/>
    </source>
</evidence>
<dbReference type="Proteomes" id="UP001224087">
    <property type="component" value="Segment"/>
</dbReference>
<feature type="compositionally biased region" description="Acidic residues" evidence="1">
    <location>
        <begin position="132"/>
        <end position="148"/>
    </location>
</feature>
<accession>A0A6G8MY89</accession>
<protein>
    <submittedName>
        <fullName evidence="2">Uncharacterized protein</fullName>
    </submittedName>
</protein>
<sequence>MFSLPTLGNIAAPSAPSLEVETVVDVQVVPSHKKTFPLSSSVPERSRVEIPIVPAPRLSPLAKNVPAPTRVSAPRSPRMKRIKREDYIAALKSLPPLPRPENEPQGLSLALPQIPQTPVMLPNLTSAFEDIPREDEEEELFYSDEEEY</sequence>
<organism evidence="2 3">
    <name type="scientific">Cedratvirus kamchatka</name>
    <dbReference type="NCBI Taxonomy" id="2716914"/>
    <lineage>
        <taxon>Viruses</taxon>
        <taxon>Pithoviruses</taxon>
        <taxon>Orthocedratvirinae</taxon>
        <taxon>Alphacedratvirus</taxon>
        <taxon>Alphacedratvirus rossiense</taxon>
    </lineage>
</organism>
<evidence type="ECO:0000256" key="1">
    <source>
        <dbReference type="SAM" id="MobiDB-lite"/>
    </source>
</evidence>
<feature type="region of interest" description="Disordered" evidence="1">
    <location>
        <begin position="127"/>
        <end position="148"/>
    </location>
</feature>
<gene>
    <name evidence="2" type="primary">ck487</name>
</gene>
<keyword evidence="3" id="KW-1185">Reference proteome</keyword>